<gene>
    <name evidence="2" type="ORF">EZ444_02695</name>
</gene>
<comment type="caution">
    <text evidence="2">The sequence shown here is derived from an EMBL/GenBank/DDBJ whole genome shotgun (WGS) entry which is preliminary data.</text>
</comment>
<protein>
    <recommendedName>
        <fullName evidence="4">DUF4846 domain-containing protein</fullName>
    </recommendedName>
</protein>
<dbReference type="InterPro" id="IPR032315">
    <property type="entry name" value="DUF4846"/>
</dbReference>
<evidence type="ECO:0000313" key="3">
    <source>
        <dbReference type="Proteomes" id="UP000291117"/>
    </source>
</evidence>
<name>A0A4R0NGE1_9SPHI</name>
<dbReference type="EMBL" id="SJSM01000001">
    <property type="protein sequence ID" value="TCC99600.1"/>
    <property type="molecule type" value="Genomic_DNA"/>
</dbReference>
<proteinExistence type="predicted"/>
<evidence type="ECO:0008006" key="4">
    <source>
        <dbReference type="Google" id="ProtNLM"/>
    </source>
</evidence>
<evidence type="ECO:0000256" key="1">
    <source>
        <dbReference type="SAM" id="SignalP"/>
    </source>
</evidence>
<dbReference type="Pfam" id="PF16138">
    <property type="entry name" value="DUF4846"/>
    <property type="match status" value="1"/>
</dbReference>
<sequence>MKALSLSYMLTFLFLQGFAQQIGNIASPAHFKRVNATAGSFSYWLRHTKLKKDNTVYLFNGEKKRNQQAQYAVLDISIGKRDLQQCADAVMRLYAEWLYAKKQYAKIVFLATDGTPMDYTSWRQGYRFVLRQQKLQRLKSTGVSDDRAAFDNYLQTVFSFAGTLSLSKQLKPVTHPDDIVAGDVFLQGGSPGHAVIVMDLAINAAGEKRFLLAQSYMPAQNIHILKNPLSISPWYSHKFGTELKTPEWVFRAGSLYRWP</sequence>
<keyword evidence="3" id="KW-1185">Reference proteome</keyword>
<reference evidence="2 3" key="1">
    <citation type="submission" date="2019-02" db="EMBL/GenBank/DDBJ databases">
        <title>Pedobacter sp. RP-3-8 sp. nov., isolated from Arctic soil.</title>
        <authorList>
            <person name="Dahal R.H."/>
        </authorList>
    </citation>
    <scope>NUCLEOTIDE SEQUENCE [LARGE SCALE GENOMIC DNA]</scope>
    <source>
        <strain evidence="2 3">RP-3-8</strain>
    </source>
</reference>
<organism evidence="2 3">
    <name type="scientific">Pedobacter hiemivivus</name>
    <dbReference type="NCBI Taxonomy" id="2530454"/>
    <lineage>
        <taxon>Bacteria</taxon>
        <taxon>Pseudomonadati</taxon>
        <taxon>Bacteroidota</taxon>
        <taxon>Sphingobacteriia</taxon>
        <taxon>Sphingobacteriales</taxon>
        <taxon>Sphingobacteriaceae</taxon>
        <taxon>Pedobacter</taxon>
    </lineage>
</organism>
<dbReference type="AlphaFoldDB" id="A0A4R0NGE1"/>
<dbReference type="RefSeq" id="WP_131606964.1">
    <property type="nucleotide sequence ID" value="NZ_SJSM01000001.1"/>
</dbReference>
<feature type="chain" id="PRO_5020724899" description="DUF4846 domain-containing protein" evidence="1">
    <location>
        <begin position="20"/>
        <end position="259"/>
    </location>
</feature>
<accession>A0A4R0NGE1</accession>
<keyword evidence="1" id="KW-0732">Signal</keyword>
<feature type="signal peptide" evidence="1">
    <location>
        <begin position="1"/>
        <end position="19"/>
    </location>
</feature>
<dbReference type="Proteomes" id="UP000291117">
    <property type="component" value="Unassembled WGS sequence"/>
</dbReference>
<dbReference type="OrthoDB" id="5511471at2"/>
<evidence type="ECO:0000313" key="2">
    <source>
        <dbReference type="EMBL" id="TCC99600.1"/>
    </source>
</evidence>